<organism evidence="7 8">
    <name type="scientific">Membranihabitans marinus</name>
    <dbReference type="NCBI Taxonomy" id="1227546"/>
    <lineage>
        <taxon>Bacteria</taxon>
        <taxon>Pseudomonadati</taxon>
        <taxon>Bacteroidota</taxon>
        <taxon>Saprospiria</taxon>
        <taxon>Saprospirales</taxon>
        <taxon>Saprospiraceae</taxon>
        <taxon>Membranihabitans</taxon>
    </lineage>
</organism>
<dbReference type="Pfam" id="PF08281">
    <property type="entry name" value="Sigma70_r4_2"/>
    <property type="match status" value="1"/>
</dbReference>
<dbReference type="CDD" id="cd06171">
    <property type="entry name" value="Sigma70_r4"/>
    <property type="match status" value="1"/>
</dbReference>
<comment type="caution">
    <text evidence="7">The sequence shown here is derived from an EMBL/GenBank/DDBJ whole genome shotgun (WGS) entry which is preliminary data.</text>
</comment>
<dbReference type="PANTHER" id="PTHR43133">
    <property type="entry name" value="RNA POLYMERASE ECF-TYPE SIGMA FACTO"/>
    <property type="match status" value="1"/>
</dbReference>
<protein>
    <submittedName>
        <fullName evidence="7">RNA polymerase sigma factor</fullName>
    </submittedName>
</protein>
<evidence type="ECO:0000313" key="7">
    <source>
        <dbReference type="EMBL" id="MBY5958122.1"/>
    </source>
</evidence>
<dbReference type="InterPro" id="IPR013325">
    <property type="entry name" value="RNA_pol_sigma_r2"/>
</dbReference>
<evidence type="ECO:0000256" key="4">
    <source>
        <dbReference type="ARBA" id="ARBA00023163"/>
    </source>
</evidence>
<dbReference type="EMBL" id="JAHVHU010000007">
    <property type="protein sequence ID" value="MBY5958122.1"/>
    <property type="molecule type" value="Genomic_DNA"/>
</dbReference>
<dbReference type="Pfam" id="PF04542">
    <property type="entry name" value="Sigma70_r2"/>
    <property type="match status" value="1"/>
</dbReference>
<dbReference type="InterPro" id="IPR014284">
    <property type="entry name" value="RNA_pol_sigma-70_dom"/>
</dbReference>
<dbReference type="AlphaFoldDB" id="A0A953L6X5"/>
<evidence type="ECO:0000256" key="1">
    <source>
        <dbReference type="ARBA" id="ARBA00010641"/>
    </source>
</evidence>
<dbReference type="NCBIfam" id="TIGR02937">
    <property type="entry name" value="sigma70-ECF"/>
    <property type="match status" value="1"/>
</dbReference>
<evidence type="ECO:0000259" key="5">
    <source>
        <dbReference type="Pfam" id="PF04542"/>
    </source>
</evidence>
<dbReference type="InterPro" id="IPR036388">
    <property type="entry name" value="WH-like_DNA-bd_sf"/>
</dbReference>
<dbReference type="PANTHER" id="PTHR43133:SF25">
    <property type="entry name" value="RNA POLYMERASE SIGMA FACTOR RFAY-RELATED"/>
    <property type="match status" value="1"/>
</dbReference>
<dbReference type="Proteomes" id="UP000753961">
    <property type="component" value="Unassembled WGS sequence"/>
</dbReference>
<dbReference type="GO" id="GO:0003677">
    <property type="term" value="F:DNA binding"/>
    <property type="evidence" value="ECO:0007669"/>
    <property type="project" value="InterPro"/>
</dbReference>
<name>A0A953L6X5_9BACT</name>
<dbReference type="GO" id="GO:0016987">
    <property type="term" value="F:sigma factor activity"/>
    <property type="evidence" value="ECO:0007669"/>
    <property type="project" value="UniProtKB-KW"/>
</dbReference>
<evidence type="ECO:0000256" key="3">
    <source>
        <dbReference type="ARBA" id="ARBA00023082"/>
    </source>
</evidence>
<feature type="domain" description="RNA polymerase sigma factor 70 region 4 type 2" evidence="6">
    <location>
        <begin position="108"/>
        <end position="159"/>
    </location>
</feature>
<evidence type="ECO:0000259" key="6">
    <source>
        <dbReference type="Pfam" id="PF08281"/>
    </source>
</evidence>
<dbReference type="Gene3D" id="1.10.10.10">
    <property type="entry name" value="Winged helix-like DNA-binding domain superfamily/Winged helix DNA-binding domain"/>
    <property type="match status" value="1"/>
</dbReference>
<accession>A0A953L6X5</accession>
<dbReference type="Gene3D" id="1.10.1740.10">
    <property type="match status" value="1"/>
</dbReference>
<comment type="similarity">
    <text evidence="1">Belongs to the sigma-70 factor family. ECF subfamily.</text>
</comment>
<evidence type="ECO:0000313" key="8">
    <source>
        <dbReference type="Proteomes" id="UP000753961"/>
    </source>
</evidence>
<keyword evidence="4" id="KW-0804">Transcription</keyword>
<sequence length="178" mass="21455">MSRFEFSNNFDEQTKVLRSFAFSLTKNDEAAHDLFQETAYRAFSNKEKFRPGTNFRAWLMTIMKNIFINNYRRRKRYNTISDHTSNLYYLNSGEDDIFNKGEVTMFMEELFEIIDELPESLREPFQMYYEGFKYHEIADKLDLPLGTVKSRIYFARKELKEKIKVQYNNIYELNSRAS</sequence>
<reference evidence="7" key="1">
    <citation type="submission" date="2021-06" db="EMBL/GenBank/DDBJ databases">
        <title>44 bacteria genomes isolated from Dapeng, Shenzhen.</title>
        <authorList>
            <person name="Zheng W."/>
            <person name="Yu S."/>
            <person name="Huang Y."/>
        </authorList>
    </citation>
    <scope>NUCLEOTIDE SEQUENCE</scope>
    <source>
        <strain evidence="7">DP5N28-2</strain>
    </source>
</reference>
<feature type="domain" description="RNA polymerase sigma-70 region 2" evidence="5">
    <location>
        <begin position="16"/>
        <end position="76"/>
    </location>
</feature>
<dbReference type="InterPro" id="IPR039425">
    <property type="entry name" value="RNA_pol_sigma-70-like"/>
</dbReference>
<dbReference type="SUPFAM" id="SSF88659">
    <property type="entry name" value="Sigma3 and sigma4 domains of RNA polymerase sigma factors"/>
    <property type="match status" value="1"/>
</dbReference>
<keyword evidence="3" id="KW-0731">Sigma factor</keyword>
<keyword evidence="2" id="KW-0805">Transcription regulation</keyword>
<proteinExistence type="inferred from homology"/>
<evidence type="ECO:0000256" key="2">
    <source>
        <dbReference type="ARBA" id="ARBA00023015"/>
    </source>
</evidence>
<dbReference type="InterPro" id="IPR007627">
    <property type="entry name" value="RNA_pol_sigma70_r2"/>
</dbReference>
<keyword evidence="8" id="KW-1185">Reference proteome</keyword>
<dbReference type="InterPro" id="IPR013249">
    <property type="entry name" value="RNA_pol_sigma70_r4_t2"/>
</dbReference>
<dbReference type="RefSeq" id="WP_222579655.1">
    <property type="nucleotide sequence ID" value="NZ_JAHVHU010000007.1"/>
</dbReference>
<dbReference type="SUPFAM" id="SSF88946">
    <property type="entry name" value="Sigma2 domain of RNA polymerase sigma factors"/>
    <property type="match status" value="1"/>
</dbReference>
<gene>
    <name evidence="7" type="ORF">KUV50_08280</name>
</gene>
<dbReference type="GO" id="GO:0006352">
    <property type="term" value="P:DNA-templated transcription initiation"/>
    <property type="evidence" value="ECO:0007669"/>
    <property type="project" value="InterPro"/>
</dbReference>
<dbReference type="InterPro" id="IPR013324">
    <property type="entry name" value="RNA_pol_sigma_r3/r4-like"/>
</dbReference>